<name>W9H371_9PROT</name>
<dbReference type="EMBL" id="AVFL01000020">
    <property type="protein sequence ID" value="EWY38208.1"/>
    <property type="molecule type" value="Genomic_DNA"/>
</dbReference>
<evidence type="ECO:0000313" key="2">
    <source>
        <dbReference type="Proteomes" id="UP000019486"/>
    </source>
</evidence>
<proteinExistence type="predicted"/>
<comment type="caution">
    <text evidence="1">The sequence shown here is derived from an EMBL/GenBank/DDBJ whole genome shotgun (WGS) entry which is preliminary data.</text>
</comment>
<dbReference type="AlphaFoldDB" id="W9H371"/>
<accession>W9H371</accession>
<protein>
    <submittedName>
        <fullName evidence="1">Uncharacterized protein</fullName>
    </submittedName>
</protein>
<keyword evidence="2" id="KW-1185">Reference proteome</keyword>
<evidence type="ECO:0000313" key="1">
    <source>
        <dbReference type="EMBL" id="EWY38208.1"/>
    </source>
</evidence>
<dbReference type="STRING" id="1385369.N825_14345"/>
<sequence>MEGSVTENIFVDGLGKLHVAGGAARLEFFVMLPSSQDAEGHPSVAPRLRVVMAPEALIHLHAAMRGLVQQFVARGILRPMEPALPETVPEMPEVLAGAGGGR</sequence>
<reference evidence="1 2" key="1">
    <citation type="submission" date="2013-08" db="EMBL/GenBank/DDBJ databases">
        <title>The genome sequence of Skermanella stibiiresistens.</title>
        <authorList>
            <person name="Zhu W."/>
            <person name="Wang G."/>
        </authorList>
    </citation>
    <scope>NUCLEOTIDE SEQUENCE [LARGE SCALE GENOMIC DNA]</scope>
    <source>
        <strain evidence="1 2">SB22</strain>
    </source>
</reference>
<dbReference type="Proteomes" id="UP000019486">
    <property type="component" value="Unassembled WGS sequence"/>
</dbReference>
<gene>
    <name evidence="1" type="ORF">N825_14345</name>
</gene>
<organism evidence="1 2">
    <name type="scientific">Skermanella stibiiresistens SB22</name>
    <dbReference type="NCBI Taxonomy" id="1385369"/>
    <lineage>
        <taxon>Bacteria</taxon>
        <taxon>Pseudomonadati</taxon>
        <taxon>Pseudomonadota</taxon>
        <taxon>Alphaproteobacteria</taxon>
        <taxon>Rhodospirillales</taxon>
        <taxon>Azospirillaceae</taxon>
        <taxon>Skermanella</taxon>
    </lineage>
</organism>